<accession>A0A9D9E780</accession>
<reference evidence="3" key="2">
    <citation type="journal article" date="2021" name="PeerJ">
        <title>Extensive microbial diversity within the chicken gut microbiome revealed by metagenomics and culture.</title>
        <authorList>
            <person name="Gilroy R."/>
            <person name="Ravi A."/>
            <person name="Getino M."/>
            <person name="Pursley I."/>
            <person name="Horton D.L."/>
            <person name="Alikhan N.F."/>
            <person name="Baker D."/>
            <person name="Gharbi K."/>
            <person name="Hall N."/>
            <person name="Watson M."/>
            <person name="Adriaenssens E.M."/>
            <person name="Foster-Nyarko E."/>
            <person name="Jarju S."/>
            <person name="Secka A."/>
            <person name="Antonio M."/>
            <person name="Oren A."/>
            <person name="Chaudhuri R.R."/>
            <person name="La Ragione R."/>
            <person name="Hildebrand F."/>
            <person name="Pallen M.J."/>
        </authorList>
    </citation>
    <scope>NUCLEOTIDE SEQUENCE</scope>
    <source>
        <strain evidence="3">C6-149</strain>
    </source>
</reference>
<dbReference type="NCBIfam" id="TIGR00082">
    <property type="entry name" value="rbfA"/>
    <property type="match status" value="1"/>
</dbReference>
<dbReference type="PANTHER" id="PTHR33515:SF1">
    <property type="entry name" value="RIBOSOME-BINDING FACTOR A, CHLOROPLASTIC-RELATED"/>
    <property type="match status" value="1"/>
</dbReference>
<comment type="subcellular location">
    <subcellularLocation>
        <location evidence="2">Cytoplasm</location>
    </subcellularLocation>
</comment>
<evidence type="ECO:0000256" key="1">
    <source>
        <dbReference type="ARBA" id="ARBA00022517"/>
    </source>
</evidence>
<sequence>MPNKQYRVEKVEQEIQRIVTEYIIKKLRDKRLTVATITGVKLTGDLQNATVYYSLLSDKASDHKKAALAFEKAKGLIRSEVGKKLSTYKTPTIDFEEDKSIQYGNHIDELINELHKSENE</sequence>
<reference evidence="3" key="1">
    <citation type="submission" date="2020-10" db="EMBL/GenBank/DDBJ databases">
        <authorList>
            <person name="Gilroy R."/>
        </authorList>
    </citation>
    <scope>NUCLEOTIDE SEQUENCE</scope>
    <source>
        <strain evidence="3">C6-149</strain>
    </source>
</reference>
<protein>
    <recommendedName>
        <fullName evidence="2">Ribosome-binding factor A</fullName>
    </recommendedName>
</protein>
<comment type="caution">
    <text evidence="3">The sequence shown here is derived from an EMBL/GenBank/DDBJ whole genome shotgun (WGS) entry which is preliminary data.</text>
</comment>
<dbReference type="SUPFAM" id="SSF89919">
    <property type="entry name" value="Ribosome-binding factor A, RbfA"/>
    <property type="match status" value="1"/>
</dbReference>
<dbReference type="Gene3D" id="3.30.300.20">
    <property type="match status" value="1"/>
</dbReference>
<evidence type="ECO:0000313" key="4">
    <source>
        <dbReference type="Proteomes" id="UP000823614"/>
    </source>
</evidence>
<name>A0A9D9E780_9LACO</name>
<organism evidence="3 4">
    <name type="scientific">Candidatus Gallilactobacillus intestinavium</name>
    <dbReference type="NCBI Taxonomy" id="2840838"/>
    <lineage>
        <taxon>Bacteria</taxon>
        <taxon>Bacillati</taxon>
        <taxon>Bacillota</taxon>
        <taxon>Bacilli</taxon>
        <taxon>Lactobacillales</taxon>
        <taxon>Lactobacillaceae</taxon>
        <taxon>Lactobacillaceae incertae sedis</taxon>
        <taxon>Candidatus Gallilactobacillus</taxon>
    </lineage>
</organism>
<gene>
    <name evidence="2 3" type="primary">rbfA</name>
    <name evidence="3" type="ORF">IAA89_04325</name>
</gene>
<dbReference type="InterPro" id="IPR015946">
    <property type="entry name" value="KH_dom-like_a/b"/>
</dbReference>
<comment type="similarity">
    <text evidence="2">Belongs to the RbfA family.</text>
</comment>
<dbReference type="Proteomes" id="UP000823614">
    <property type="component" value="Unassembled WGS sequence"/>
</dbReference>
<comment type="function">
    <text evidence="2">One of several proteins that assist in the late maturation steps of the functional core of the 30S ribosomal subunit. Associates with free 30S ribosomal subunits (but not with 30S subunits that are part of 70S ribosomes or polysomes). Required for efficient processing of 16S rRNA. May interact with the 5'-terminal helix region of 16S rRNA.</text>
</comment>
<dbReference type="PANTHER" id="PTHR33515">
    <property type="entry name" value="RIBOSOME-BINDING FACTOR A, CHLOROPLASTIC-RELATED"/>
    <property type="match status" value="1"/>
</dbReference>
<dbReference type="AlphaFoldDB" id="A0A9D9E780"/>
<dbReference type="InterPro" id="IPR000238">
    <property type="entry name" value="RbfA"/>
</dbReference>
<dbReference type="HAMAP" id="MF_00003">
    <property type="entry name" value="RbfA"/>
    <property type="match status" value="1"/>
</dbReference>
<dbReference type="GO" id="GO:0005829">
    <property type="term" value="C:cytosol"/>
    <property type="evidence" value="ECO:0007669"/>
    <property type="project" value="TreeGrafter"/>
</dbReference>
<keyword evidence="2" id="KW-0963">Cytoplasm</keyword>
<keyword evidence="1 2" id="KW-0690">Ribosome biogenesis</keyword>
<evidence type="ECO:0000256" key="2">
    <source>
        <dbReference type="HAMAP-Rule" id="MF_00003"/>
    </source>
</evidence>
<dbReference type="Pfam" id="PF02033">
    <property type="entry name" value="RBFA"/>
    <property type="match status" value="1"/>
</dbReference>
<dbReference type="GO" id="GO:0043024">
    <property type="term" value="F:ribosomal small subunit binding"/>
    <property type="evidence" value="ECO:0007669"/>
    <property type="project" value="TreeGrafter"/>
</dbReference>
<evidence type="ECO:0000313" key="3">
    <source>
        <dbReference type="EMBL" id="MBO8441640.1"/>
    </source>
</evidence>
<dbReference type="EMBL" id="JADIMP010000066">
    <property type="protein sequence ID" value="MBO8441640.1"/>
    <property type="molecule type" value="Genomic_DNA"/>
</dbReference>
<comment type="subunit">
    <text evidence="2">Monomer. Binds 30S ribosomal subunits, but not 50S ribosomal subunits or 70S ribosomes.</text>
</comment>
<dbReference type="InterPro" id="IPR023799">
    <property type="entry name" value="RbfA_dom_sf"/>
</dbReference>
<dbReference type="GO" id="GO:0030490">
    <property type="term" value="P:maturation of SSU-rRNA"/>
    <property type="evidence" value="ECO:0007669"/>
    <property type="project" value="UniProtKB-UniRule"/>
</dbReference>
<proteinExistence type="inferred from homology"/>